<dbReference type="InterPro" id="IPR010730">
    <property type="entry name" value="HET"/>
</dbReference>
<evidence type="ECO:0000313" key="5">
    <source>
        <dbReference type="Proteomes" id="UP000288725"/>
    </source>
</evidence>
<proteinExistence type="predicted"/>
<dbReference type="EMBL" id="RSDZ01000020">
    <property type="protein sequence ID" value="RXG48758.1"/>
    <property type="molecule type" value="Genomic_DNA"/>
</dbReference>
<dbReference type="EC" id="5.2.1.8" evidence="1"/>
<dbReference type="GO" id="GO:0016567">
    <property type="term" value="P:protein ubiquitination"/>
    <property type="evidence" value="ECO:0007669"/>
    <property type="project" value="InterPro"/>
</dbReference>
<dbReference type="SMART" id="SM00504">
    <property type="entry name" value="Ubox"/>
    <property type="match status" value="1"/>
</dbReference>
<evidence type="ECO:0000256" key="1">
    <source>
        <dbReference type="ARBA" id="ARBA00013194"/>
    </source>
</evidence>
<dbReference type="Gene3D" id="1.25.40.10">
    <property type="entry name" value="Tetratricopeptide repeat domain"/>
    <property type="match status" value="1"/>
</dbReference>
<dbReference type="InterPro" id="IPR011990">
    <property type="entry name" value="TPR-like_helical_dom_sf"/>
</dbReference>
<dbReference type="PANTHER" id="PTHR10622:SF10">
    <property type="entry name" value="HET DOMAIN-CONTAINING PROTEIN"/>
    <property type="match status" value="1"/>
</dbReference>
<dbReference type="PANTHER" id="PTHR10622">
    <property type="entry name" value="HET DOMAIN-CONTAINING PROTEIN"/>
    <property type="match status" value="1"/>
</dbReference>
<comment type="caution">
    <text evidence="4">The sequence shown here is derived from an EMBL/GenBank/DDBJ whole genome shotgun (WGS) entry which is preliminary data.</text>
</comment>
<name>A0A444S5T4_VERDA</name>
<dbReference type="AlphaFoldDB" id="A0A444S5T4"/>
<dbReference type="Pfam" id="PF04564">
    <property type="entry name" value="U-box"/>
    <property type="match status" value="1"/>
</dbReference>
<organism evidence="4 5">
    <name type="scientific">Verticillium dahliae</name>
    <name type="common">Verticillium wilt</name>
    <dbReference type="NCBI Taxonomy" id="27337"/>
    <lineage>
        <taxon>Eukaryota</taxon>
        <taxon>Fungi</taxon>
        <taxon>Dikarya</taxon>
        <taxon>Ascomycota</taxon>
        <taxon>Pezizomycotina</taxon>
        <taxon>Sordariomycetes</taxon>
        <taxon>Hypocreomycetidae</taxon>
        <taxon>Glomerellales</taxon>
        <taxon>Plectosphaerellaceae</taxon>
        <taxon>Verticillium</taxon>
    </lineage>
</organism>
<keyword evidence="2" id="KW-0413">Isomerase</keyword>
<dbReference type="SUPFAM" id="SSF48452">
    <property type="entry name" value="TPR-like"/>
    <property type="match status" value="1"/>
</dbReference>
<gene>
    <name evidence="4" type="ORF">VDGE_07899</name>
</gene>
<dbReference type="SUPFAM" id="SSF57850">
    <property type="entry name" value="RING/U-box"/>
    <property type="match status" value="1"/>
</dbReference>
<dbReference type="PROSITE" id="PS51698">
    <property type="entry name" value="U_BOX"/>
    <property type="match status" value="1"/>
</dbReference>
<accession>A0A444S5T4</accession>
<protein>
    <recommendedName>
        <fullName evidence="1">peptidylprolyl isomerase</fullName>
        <ecNumber evidence="1">5.2.1.8</ecNumber>
    </recommendedName>
</protein>
<dbReference type="GO" id="GO:0003755">
    <property type="term" value="F:peptidyl-prolyl cis-trans isomerase activity"/>
    <property type="evidence" value="ECO:0007669"/>
    <property type="project" value="UniProtKB-KW"/>
</dbReference>
<evidence type="ECO:0000256" key="2">
    <source>
        <dbReference type="ARBA" id="ARBA00023110"/>
    </source>
</evidence>
<dbReference type="InterPro" id="IPR013083">
    <property type="entry name" value="Znf_RING/FYVE/PHD"/>
</dbReference>
<dbReference type="Pfam" id="PF06985">
    <property type="entry name" value="HET"/>
    <property type="match status" value="1"/>
</dbReference>
<feature type="domain" description="U-box" evidence="3">
    <location>
        <begin position="196"/>
        <end position="269"/>
    </location>
</feature>
<sequence>MAEARAAQLKEEGNRHFQKGDYINAEGCYSKGIIADPKNQNLYTNRAMARLKLNYWDAVVADCRDALALNAANMKASYYLAQALVSLQDFDGAINAAMRAHGLCIETGDRSLAAVTALVLRCKKERWEHNEKRRKREDQYLEVDVVETMEREKERALAATESEGERGDVAAEWDAKITDIRRVFETARAKGEQRREVPDWLIDDITFNVFVDPWVTKTGKSYERASIMEHLRRHPSDPLTREPLQLAELRPNLALRQAAEEFLNENGWAADCSTVYSNHTRIGSHEACFVYSSRKLIVNGRRRLWTKRRGFCLGRSSMRLINVRTKEITLFYGHDTPPYAILSHTWAGDNEVSYQEWTAPLRPTFKPGYRKIMAACLQAEQDGLDYLWVDTNCIDKTSSAELSEAINSMFAWYEASAVCYAYLSDVDGNDPFGVAPLPPVEGLSLSTELKRRGPTLELRASRWFTRGWTLQELLAPPKLTFFNRHWKDIGTRQELRFPISTITGIDVTYLGQSQKIFSASVAARLSWAAKRETTRFEDMAYCLLGIFDIHLPLIYGEGSKAFLRLQEEIIKNSDDQTIFCWTWEADMVPHGWLSLLAPSPAVFDSGKFVPAPGNHSSAPYQITNVGLRIRLPVVLAVHTVCAVLDVVSTDDTDPDKRRRMCLPLLVENNVYRRVALPGRAFPIHSAMISEVRNLYILCKTPRDTSGISILPYRPRFEYGFHITVRVSGFEGNDPPLSVDCLVPQYPQSPFSHISTPVYSVVGFRGPLQSDINILVLRIRYKDQKIPILLSVGMRGGRPTWHCEILPCSFLACSTERWLVEIDKMRQQSQGHSLWYHRVRNVGVALDRENLDASGRYVRYVYVVIGDRVRGSRTGNPMEDPDRVFDSHSRDRIFDMVAEIDAETST</sequence>
<keyword evidence="2" id="KW-0697">Rotamase</keyword>
<dbReference type="Proteomes" id="UP000288725">
    <property type="component" value="Unassembled WGS sequence"/>
</dbReference>
<dbReference type="Gene3D" id="3.30.40.10">
    <property type="entry name" value="Zinc/RING finger domain, C3HC4 (zinc finger)"/>
    <property type="match status" value="1"/>
</dbReference>
<reference evidence="4 5" key="1">
    <citation type="submission" date="2018-12" db="EMBL/GenBank/DDBJ databases">
        <title>Genome of Verticillium dahliae isolate Getta Getta.</title>
        <authorList>
            <person name="Gardiner D.M."/>
        </authorList>
    </citation>
    <scope>NUCLEOTIDE SEQUENCE [LARGE SCALE GENOMIC DNA]</scope>
    <source>
        <strain evidence="4 5">Getta Getta</strain>
    </source>
</reference>
<dbReference type="GO" id="GO:0004842">
    <property type="term" value="F:ubiquitin-protein transferase activity"/>
    <property type="evidence" value="ECO:0007669"/>
    <property type="project" value="InterPro"/>
</dbReference>
<dbReference type="InterPro" id="IPR003613">
    <property type="entry name" value="Ubox_domain"/>
</dbReference>
<evidence type="ECO:0000259" key="3">
    <source>
        <dbReference type="PROSITE" id="PS51698"/>
    </source>
</evidence>
<evidence type="ECO:0000313" key="4">
    <source>
        <dbReference type="EMBL" id="RXG48758.1"/>
    </source>
</evidence>